<gene>
    <name evidence="2" type="ORF">ABW02_20635</name>
</gene>
<sequence>MQVKTEKHISKTIYRTLKTSNLFDSFWDRWLVHGLDTEDLRKGRTDLTTVEAWYQCWESLAKKKEEHANALVQEQKKNEAEFVYRQTSLLYNLNYWINPAYGQEKINWYNKCSEFMKQADKLSEIDTIYKTLAIENFRCYGRIRIPSNPKGCIIIINPIDSTKEELFRYEMDFVNDEFITLSFDGPGQGETFIKDKVIGTRGKWEQFIDELIRFTNETYPNLPIYLFGTSLGASWVLYGSSNSKVTKAVAVSPAVQRNKMNMPTYFMDRIGYSCILEESSIPIPKFDEVHFHSPVLIFHGNQDMMLRDKEVYELLNNITTKKELIEYEDEGHCCNHKLDEIRRISLNWFTS</sequence>
<feature type="domain" description="Serine aminopeptidase S33" evidence="1">
    <location>
        <begin position="149"/>
        <end position="262"/>
    </location>
</feature>
<evidence type="ECO:0000259" key="1">
    <source>
        <dbReference type="Pfam" id="PF12146"/>
    </source>
</evidence>
<accession>A0A0J1L1M1</accession>
<evidence type="ECO:0000313" key="3">
    <source>
        <dbReference type="Proteomes" id="UP000036045"/>
    </source>
</evidence>
<dbReference type="OrthoDB" id="9808398at2"/>
<dbReference type="InterPro" id="IPR029058">
    <property type="entry name" value="AB_hydrolase_fold"/>
</dbReference>
<dbReference type="Proteomes" id="UP000036045">
    <property type="component" value="Unassembled WGS sequence"/>
</dbReference>
<dbReference type="Pfam" id="PF12146">
    <property type="entry name" value="Hydrolase_4"/>
    <property type="match status" value="1"/>
</dbReference>
<reference evidence="2 3" key="1">
    <citation type="submission" date="2015-05" db="EMBL/GenBank/DDBJ databases">
        <title>Whole genome sequence and identification of bacterial endophytes from Costus igneus.</title>
        <authorList>
            <person name="Lee Y.P."/>
            <person name="Gan H.M."/>
            <person name="Eng W."/>
            <person name="Wheatley M.S."/>
            <person name="Caraballo A."/>
            <person name="Polter S."/>
            <person name="Savka M.A."/>
            <person name="Hudson A.O."/>
        </authorList>
    </citation>
    <scope>NUCLEOTIDE SEQUENCE [LARGE SCALE GENOMIC DNA]</scope>
    <source>
        <strain evidence="2 3">RIT379</strain>
    </source>
</reference>
<protein>
    <recommendedName>
        <fullName evidence="1">Serine aminopeptidase S33 domain-containing protein</fullName>
    </recommendedName>
</protein>
<dbReference type="Gene3D" id="1.20.1440.110">
    <property type="entry name" value="acylaminoacyl peptidase"/>
    <property type="match status" value="1"/>
</dbReference>
<dbReference type="EMBL" id="LDPH01000028">
    <property type="protein sequence ID" value="KLV22890.1"/>
    <property type="molecule type" value="Genomic_DNA"/>
</dbReference>
<dbReference type="SUPFAM" id="SSF53474">
    <property type="entry name" value="alpha/beta-Hydrolases"/>
    <property type="match status" value="1"/>
</dbReference>
<evidence type="ECO:0000313" key="2">
    <source>
        <dbReference type="EMBL" id="KLV22890.1"/>
    </source>
</evidence>
<keyword evidence="3" id="KW-1185">Reference proteome</keyword>
<dbReference type="Gene3D" id="3.40.50.1820">
    <property type="entry name" value="alpha/beta hydrolase"/>
    <property type="match status" value="1"/>
</dbReference>
<dbReference type="AlphaFoldDB" id="A0A0J1L1M1"/>
<comment type="caution">
    <text evidence="2">The sequence shown here is derived from an EMBL/GenBank/DDBJ whole genome shotgun (WGS) entry which is preliminary data.</text>
</comment>
<proteinExistence type="predicted"/>
<dbReference type="InterPro" id="IPR022742">
    <property type="entry name" value="Hydrolase_4"/>
</dbReference>
<name>A0A0J1L1M1_NIACI</name>
<dbReference type="PATRIC" id="fig|1397.4.peg.2890"/>
<organism evidence="2 3">
    <name type="scientific">Niallia circulans</name>
    <name type="common">Bacillus circulans</name>
    <dbReference type="NCBI Taxonomy" id="1397"/>
    <lineage>
        <taxon>Bacteria</taxon>
        <taxon>Bacillati</taxon>
        <taxon>Bacillota</taxon>
        <taxon>Bacilli</taxon>
        <taxon>Bacillales</taxon>
        <taxon>Bacillaceae</taxon>
        <taxon>Niallia</taxon>
    </lineage>
</organism>